<evidence type="ECO:0000313" key="1">
    <source>
        <dbReference type="EMBL" id="CAD1479797.1"/>
    </source>
</evidence>
<dbReference type="AlphaFoldDB" id="A0A6V7HHI2"/>
<sequence length="98" mass="11221">MVLAEEQFVNKSDTRSIPGYPVPFFRSFLDDNITYEYLNFIELHLQSDDYIATPTVDSISNKTGGDPEPGKRSRRIYALAQPVQEIASYFDISLIRLN</sequence>
<reference evidence="1" key="1">
    <citation type="submission" date="2020-07" db="EMBL/GenBank/DDBJ databases">
        <authorList>
            <person name="Nazaruddin N."/>
        </authorList>
    </citation>
    <scope>NUCLEOTIDE SEQUENCE</scope>
</reference>
<gene>
    <name evidence="1" type="ORF">MHI_LOCUS881051</name>
</gene>
<accession>A0A6V7HHI2</accession>
<feature type="non-terminal residue" evidence="1">
    <location>
        <position position="1"/>
    </location>
</feature>
<name>A0A6V7HHI2_9HYME</name>
<comment type="caution">
    <text evidence="1">The sequence shown here is derived from an EMBL/GenBank/DDBJ whole genome shotgun (WGS) entry which is preliminary data.</text>
</comment>
<dbReference type="EMBL" id="CAJDYZ010011651">
    <property type="protein sequence ID" value="CAD1479797.1"/>
    <property type="molecule type" value="Genomic_DNA"/>
</dbReference>
<dbReference type="Proteomes" id="UP000752696">
    <property type="component" value="Unassembled WGS sequence"/>
</dbReference>
<proteinExistence type="predicted"/>
<keyword evidence="2" id="KW-1185">Reference proteome</keyword>
<organism evidence="1 2">
    <name type="scientific">Heterotrigona itama</name>
    <dbReference type="NCBI Taxonomy" id="395501"/>
    <lineage>
        <taxon>Eukaryota</taxon>
        <taxon>Metazoa</taxon>
        <taxon>Ecdysozoa</taxon>
        <taxon>Arthropoda</taxon>
        <taxon>Hexapoda</taxon>
        <taxon>Insecta</taxon>
        <taxon>Pterygota</taxon>
        <taxon>Neoptera</taxon>
        <taxon>Endopterygota</taxon>
        <taxon>Hymenoptera</taxon>
        <taxon>Apocrita</taxon>
        <taxon>Aculeata</taxon>
        <taxon>Apoidea</taxon>
        <taxon>Anthophila</taxon>
        <taxon>Apidae</taxon>
        <taxon>Heterotrigona</taxon>
    </lineage>
</organism>
<evidence type="ECO:0000313" key="2">
    <source>
        <dbReference type="Proteomes" id="UP000752696"/>
    </source>
</evidence>
<protein>
    <submittedName>
        <fullName evidence="1">Uncharacterized protein</fullName>
    </submittedName>
</protein>